<protein>
    <submittedName>
        <fullName evidence="1">Uncharacterized protein</fullName>
    </submittedName>
</protein>
<reference evidence="1" key="1">
    <citation type="journal article" date="2021" name="Proc. Natl. Acad. Sci. U.S.A.">
        <title>A Catalog of Tens of Thousands of Viruses from Human Metagenomes Reveals Hidden Associations with Chronic Diseases.</title>
        <authorList>
            <person name="Tisza M.J."/>
            <person name="Buck C.B."/>
        </authorList>
    </citation>
    <scope>NUCLEOTIDE SEQUENCE</scope>
    <source>
        <strain evidence="1">CtjOC2</strain>
    </source>
</reference>
<dbReference type="EMBL" id="BK015605">
    <property type="protein sequence ID" value="DAE15448.1"/>
    <property type="molecule type" value="Genomic_DNA"/>
</dbReference>
<sequence length="181" mass="20453">MPRCEEALILLVQTLFLGPWQAYQGFWELSPSVRYIPPQAAVGVVNDRRDIRVQMLTAPVENRDGYIPNSLQIPAQSHVFDTGITGELADGFSVECRSSPDCCSNSGVETLGGFDFAFLHINNYSRTAIKESWRVAKIRLTIDQKEYYCSHMACIRFILGSFLISKPNQKGNNNVYHTIWC</sequence>
<organism evidence="1">
    <name type="scientific">Siphoviridae sp. ctjOC2</name>
    <dbReference type="NCBI Taxonomy" id="2825632"/>
    <lineage>
        <taxon>Viruses</taxon>
        <taxon>Duplodnaviria</taxon>
        <taxon>Heunggongvirae</taxon>
        <taxon>Uroviricota</taxon>
        <taxon>Caudoviricetes</taxon>
    </lineage>
</organism>
<evidence type="ECO:0000313" key="1">
    <source>
        <dbReference type="EMBL" id="DAE15448.1"/>
    </source>
</evidence>
<accession>A0A8S5Q8S5</accession>
<name>A0A8S5Q8S5_9CAUD</name>
<proteinExistence type="predicted"/>